<dbReference type="AlphaFoldDB" id="R0L128"/>
<organism evidence="1 2">
    <name type="scientific">Anas platyrhynchos</name>
    <name type="common">Mallard</name>
    <name type="synonym">Anas boschas</name>
    <dbReference type="NCBI Taxonomy" id="8839"/>
    <lineage>
        <taxon>Eukaryota</taxon>
        <taxon>Metazoa</taxon>
        <taxon>Chordata</taxon>
        <taxon>Craniata</taxon>
        <taxon>Vertebrata</taxon>
        <taxon>Euteleostomi</taxon>
        <taxon>Archelosauria</taxon>
        <taxon>Archosauria</taxon>
        <taxon>Dinosauria</taxon>
        <taxon>Saurischia</taxon>
        <taxon>Theropoda</taxon>
        <taxon>Coelurosauria</taxon>
        <taxon>Aves</taxon>
        <taxon>Neognathae</taxon>
        <taxon>Galloanserae</taxon>
        <taxon>Anseriformes</taxon>
        <taxon>Anatidae</taxon>
        <taxon>Anatinae</taxon>
        <taxon>Anas</taxon>
    </lineage>
</organism>
<evidence type="ECO:0000313" key="1">
    <source>
        <dbReference type="EMBL" id="EOA99288.1"/>
    </source>
</evidence>
<gene>
    <name evidence="1" type="ORF">Anapl_10310</name>
</gene>
<keyword evidence="2" id="KW-1185">Reference proteome</keyword>
<evidence type="ECO:0000313" key="2">
    <source>
        <dbReference type="Proteomes" id="UP000296049"/>
    </source>
</evidence>
<dbReference type="EMBL" id="KB743351">
    <property type="protein sequence ID" value="EOA99288.1"/>
    <property type="molecule type" value="Genomic_DNA"/>
</dbReference>
<reference evidence="2" key="1">
    <citation type="journal article" date="2013" name="Nat. Genet.">
        <title>The duck genome and transcriptome provide insight into an avian influenza virus reservoir species.</title>
        <authorList>
            <person name="Huang Y."/>
            <person name="Li Y."/>
            <person name="Burt D.W."/>
            <person name="Chen H."/>
            <person name="Zhang Y."/>
            <person name="Qian W."/>
            <person name="Kim H."/>
            <person name="Gan S."/>
            <person name="Zhao Y."/>
            <person name="Li J."/>
            <person name="Yi K."/>
            <person name="Feng H."/>
            <person name="Zhu P."/>
            <person name="Li B."/>
            <person name="Liu Q."/>
            <person name="Fairley S."/>
            <person name="Magor K.E."/>
            <person name="Du Z."/>
            <person name="Hu X."/>
            <person name="Goodman L."/>
            <person name="Tafer H."/>
            <person name="Vignal A."/>
            <person name="Lee T."/>
            <person name="Kim K.W."/>
            <person name="Sheng Z."/>
            <person name="An Y."/>
            <person name="Searle S."/>
            <person name="Herrero J."/>
            <person name="Groenen M.A."/>
            <person name="Crooijmans R.P."/>
            <person name="Faraut T."/>
            <person name="Cai Q."/>
            <person name="Webster R.G."/>
            <person name="Aldridge J.R."/>
            <person name="Warren W.C."/>
            <person name="Bartschat S."/>
            <person name="Kehr S."/>
            <person name="Marz M."/>
            <person name="Stadler P.F."/>
            <person name="Smith J."/>
            <person name="Kraus R.H."/>
            <person name="Zhao Y."/>
            <person name="Ren L."/>
            <person name="Fei J."/>
            <person name="Morisson M."/>
            <person name="Kaiser P."/>
            <person name="Griffin D.K."/>
            <person name="Rao M."/>
            <person name="Pitel F."/>
            <person name="Wang J."/>
            <person name="Li N."/>
        </authorList>
    </citation>
    <scope>NUCLEOTIDE SEQUENCE [LARGE SCALE GENOMIC DNA]</scope>
</reference>
<dbReference type="Proteomes" id="UP000296049">
    <property type="component" value="Unassembled WGS sequence"/>
</dbReference>
<proteinExistence type="predicted"/>
<sequence>MQKSQAQLNEIQLSVRFSESEVPGLLLRYAQGLKTKNSTKRKQDKEGDGLEADNQWEDGLCKEIIRRQGRDAEKVKELNSCEGAACHSSSSSSFAQYSSTAAVFTSETAKKICESPVSLLAFVVGVTAQDCK</sequence>
<accession>R0L128</accession>
<protein>
    <submittedName>
        <fullName evidence="1">Uncharacterized protein</fullName>
    </submittedName>
</protein>
<name>R0L128_ANAPL</name>